<comment type="subunit">
    <text evidence="3">Homotrimer.</text>
</comment>
<dbReference type="Proteomes" id="UP000679992">
    <property type="component" value="Unassembled WGS sequence"/>
</dbReference>
<dbReference type="InterPro" id="IPR001707">
    <property type="entry name" value="Cmp_AcTrfase"/>
</dbReference>
<evidence type="ECO:0000256" key="6">
    <source>
        <dbReference type="ARBA" id="ARBA00023251"/>
    </source>
</evidence>
<dbReference type="PANTHER" id="PTHR38474:SF1">
    <property type="entry name" value="SLR0299 PROTEIN"/>
    <property type="match status" value="1"/>
</dbReference>
<dbReference type="SUPFAM" id="SSF52777">
    <property type="entry name" value="CoA-dependent acyltransferases"/>
    <property type="match status" value="1"/>
</dbReference>
<evidence type="ECO:0000256" key="5">
    <source>
        <dbReference type="ARBA" id="ARBA00020291"/>
    </source>
</evidence>
<dbReference type="PANTHER" id="PTHR38474">
    <property type="entry name" value="SLR0299 PROTEIN"/>
    <property type="match status" value="1"/>
</dbReference>
<dbReference type="Pfam" id="PF00302">
    <property type="entry name" value="CAT"/>
    <property type="match status" value="1"/>
</dbReference>
<gene>
    <name evidence="9" type="ORF">J42TS3_27760</name>
</gene>
<proteinExistence type="inferred from homology"/>
<keyword evidence="6 7" id="KW-0046">Antibiotic resistance</keyword>
<keyword evidence="7" id="KW-0808">Transferase</keyword>
<dbReference type="RefSeq" id="WP_213655217.1">
    <property type="nucleotide sequence ID" value="NZ_BOSL01000008.1"/>
</dbReference>
<comment type="similarity">
    <text evidence="2 8">Belongs to the chloramphenicol acetyltransferase family.</text>
</comment>
<dbReference type="PIRSF" id="PIRSF000440">
    <property type="entry name" value="CAT"/>
    <property type="match status" value="1"/>
</dbReference>
<protein>
    <recommendedName>
        <fullName evidence="5 7">Chloramphenicol acetyltransferase</fullName>
        <ecNumber evidence="4 7">2.3.1.28</ecNumber>
    </recommendedName>
</protein>
<keyword evidence="10" id="KW-1185">Reference proteome</keyword>
<dbReference type="Gene3D" id="3.30.559.10">
    <property type="entry name" value="Chloramphenicol acetyltransferase-like domain"/>
    <property type="match status" value="1"/>
</dbReference>
<dbReference type="EMBL" id="BOSL01000008">
    <property type="protein sequence ID" value="GIP53741.1"/>
    <property type="molecule type" value="Genomic_DNA"/>
</dbReference>
<reference evidence="9 10" key="1">
    <citation type="submission" date="2021-03" db="EMBL/GenBank/DDBJ databases">
        <title>Antimicrobial resistance genes in bacteria isolated from Japanese honey, and their potential for conferring macrolide and lincosamide resistance in the American foulbrood pathogen Paenibacillus larvae.</title>
        <authorList>
            <person name="Okamoto M."/>
            <person name="Kumagai M."/>
            <person name="Kanamori H."/>
            <person name="Takamatsu D."/>
        </authorList>
    </citation>
    <scope>NUCLEOTIDE SEQUENCE [LARGE SCALE GENOMIC DNA]</scope>
    <source>
        <strain evidence="9 10">J42TS3</strain>
    </source>
</reference>
<name>A0ABQ4MCM8_9BACL</name>
<evidence type="ECO:0000256" key="7">
    <source>
        <dbReference type="RuleBase" id="RU000503"/>
    </source>
</evidence>
<evidence type="ECO:0000256" key="4">
    <source>
        <dbReference type="ARBA" id="ARBA00013235"/>
    </source>
</evidence>
<evidence type="ECO:0000256" key="1">
    <source>
        <dbReference type="ARBA" id="ARBA00002150"/>
    </source>
</evidence>
<comment type="catalytic activity">
    <reaction evidence="7">
        <text>chloramphenicol + acetyl-CoA = chloramphenicol 3-acetate + CoA</text>
        <dbReference type="Rhea" id="RHEA:18421"/>
        <dbReference type="ChEBI" id="CHEBI:16730"/>
        <dbReference type="ChEBI" id="CHEBI:17698"/>
        <dbReference type="ChEBI" id="CHEBI:57287"/>
        <dbReference type="ChEBI" id="CHEBI:57288"/>
        <dbReference type="EC" id="2.3.1.28"/>
    </reaction>
</comment>
<comment type="caution">
    <text evidence="9">The sequence shown here is derived from an EMBL/GenBank/DDBJ whole genome shotgun (WGS) entry which is preliminary data.</text>
</comment>
<accession>A0ABQ4MCM8</accession>
<dbReference type="InterPro" id="IPR023213">
    <property type="entry name" value="CAT-like_dom_sf"/>
</dbReference>
<dbReference type="EC" id="2.3.1.28" evidence="4 7"/>
<evidence type="ECO:0000256" key="8">
    <source>
        <dbReference type="RuleBase" id="RU004156"/>
    </source>
</evidence>
<evidence type="ECO:0000256" key="3">
    <source>
        <dbReference type="ARBA" id="ARBA00011233"/>
    </source>
</evidence>
<evidence type="ECO:0000313" key="9">
    <source>
        <dbReference type="EMBL" id="GIP53741.1"/>
    </source>
</evidence>
<dbReference type="SMART" id="SM01059">
    <property type="entry name" value="CAT"/>
    <property type="match status" value="1"/>
</dbReference>
<comment type="function">
    <text evidence="1 7">This enzyme is an effector of chloramphenicol resistance in bacteria.</text>
</comment>
<keyword evidence="7" id="KW-0012">Acyltransferase</keyword>
<organism evidence="9 10">
    <name type="scientific">Paenibacillus vini</name>
    <dbReference type="NCBI Taxonomy" id="1476024"/>
    <lineage>
        <taxon>Bacteria</taxon>
        <taxon>Bacillati</taxon>
        <taxon>Bacillota</taxon>
        <taxon>Bacilli</taxon>
        <taxon>Bacillales</taxon>
        <taxon>Paenibacillaceae</taxon>
        <taxon>Paenibacillus</taxon>
    </lineage>
</organism>
<dbReference type="InterPro" id="IPR018372">
    <property type="entry name" value="Chloramphenicol_AcTrfase_AS"/>
</dbReference>
<sequence length="210" mass="24811">MTDNLYKIIDTSTWKRKLHCEIFRNALQPQYNVCLELDITDFIKKVKENKWSFSLAFIHTVTKCASDIEEFRYRFLNDEVVIYDTIHTSFTYLNTETELFKVVNVPMIDDIEDYIELAKETIANQKEYITGPVANDVYQFSSLPWIQFTHFSHTFAGKSDKSNPMFDWGKFYEKDGKISLPFSIQVHHSFIDGFHVGKFVEHIQKQLYNC</sequence>
<dbReference type="PROSITE" id="PS00100">
    <property type="entry name" value="CAT"/>
    <property type="match status" value="1"/>
</dbReference>
<evidence type="ECO:0000313" key="10">
    <source>
        <dbReference type="Proteomes" id="UP000679992"/>
    </source>
</evidence>
<evidence type="ECO:0000256" key="2">
    <source>
        <dbReference type="ARBA" id="ARBA00010571"/>
    </source>
</evidence>